<feature type="region of interest" description="Disordered" evidence="8">
    <location>
        <begin position="1"/>
        <end position="22"/>
    </location>
</feature>
<evidence type="ECO:0000256" key="1">
    <source>
        <dbReference type="ARBA" id="ARBA00002501"/>
    </source>
</evidence>
<evidence type="ECO:0000256" key="3">
    <source>
        <dbReference type="ARBA" id="ARBA00006483"/>
    </source>
</evidence>
<dbReference type="PANTHER" id="PTHR19317:SF84">
    <property type="entry name" value="PRA1 FAMILY PROTEIN"/>
    <property type="match status" value="1"/>
</dbReference>
<dbReference type="Pfam" id="PF03208">
    <property type="entry name" value="PRA1"/>
    <property type="match status" value="1"/>
</dbReference>
<dbReference type="PANTHER" id="PTHR19317">
    <property type="entry name" value="PRENYLATED RAB ACCEPTOR 1-RELATED"/>
    <property type="match status" value="1"/>
</dbReference>
<evidence type="ECO:0000313" key="9">
    <source>
        <dbReference type="EMBL" id="AEL98939.1"/>
    </source>
</evidence>
<evidence type="ECO:0000256" key="7">
    <source>
        <dbReference type="RuleBase" id="RU363107"/>
    </source>
</evidence>
<evidence type="ECO:0000256" key="8">
    <source>
        <dbReference type="SAM" id="MobiDB-lite"/>
    </source>
</evidence>
<protein>
    <recommendedName>
        <fullName evidence="7">PRA1 family protein</fullName>
    </recommendedName>
</protein>
<keyword evidence="6 7" id="KW-0472">Membrane</keyword>
<dbReference type="GO" id="GO:0005794">
    <property type="term" value="C:Golgi apparatus"/>
    <property type="evidence" value="ECO:0007669"/>
    <property type="project" value="TreeGrafter"/>
</dbReference>
<comment type="similarity">
    <text evidence="3 7">Belongs to the PRA1 family.</text>
</comment>
<evidence type="ECO:0000256" key="4">
    <source>
        <dbReference type="ARBA" id="ARBA00022692"/>
    </source>
</evidence>
<evidence type="ECO:0000256" key="6">
    <source>
        <dbReference type="ARBA" id="ARBA00023136"/>
    </source>
</evidence>
<name>G5DWP2_SILLA</name>
<comment type="subcellular location">
    <subcellularLocation>
        <location evidence="2 7">Membrane</location>
        <topology evidence="2 7">Multi-pass membrane protein</topology>
    </subcellularLocation>
</comment>
<dbReference type="GO" id="GO:0005783">
    <property type="term" value="C:endoplasmic reticulum"/>
    <property type="evidence" value="ECO:0007669"/>
    <property type="project" value="UniProtKB-ARBA"/>
</dbReference>
<feature type="non-terminal residue" evidence="9">
    <location>
        <position position="1"/>
    </location>
</feature>
<proteinExistence type="evidence at transcript level"/>
<accession>G5DWP2</accession>
<reference evidence="9" key="1">
    <citation type="journal article" date="2011" name="Curr. Biol.">
        <title>Preservation of the y transcriptome in a 10-million-year-old plant sex chromosome system.</title>
        <authorList>
            <person name="Bergero R."/>
            <person name="Charlesworth D."/>
        </authorList>
    </citation>
    <scope>NUCLEOTIDE SEQUENCE</scope>
    <source>
        <tissue evidence="9">Male and female bud flowers</tissue>
    </source>
</reference>
<evidence type="ECO:0000256" key="5">
    <source>
        <dbReference type="ARBA" id="ARBA00022989"/>
    </source>
</evidence>
<dbReference type="GO" id="GO:0016192">
    <property type="term" value="P:vesicle-mediated transport"/>
    <property type="evidence" value="ECO:0007669"/>
    <property type="project" value="TreeGrafter"/>
</dbReference>
<dbReference type="EMBL" id="JO495476">
    <property type="protein sequence ID" value="AEL98939.1"/>
    <property type="molecule type" value="mRNA"/>
</dbReference>
<dbReference type="GO" id="GO:0016020">
    <property type="term" value="C:membrane"/>
    <property type="evidence" value="ECO:0007669"/>
    <property type="project" value="UniProtKB-SubCell"/>
</dbReference>
<feature type="transmembrane region" description="Helical" evidence="7">
    <location>
        <begin position="108"/>
        <end position="133"/>
    </location>
</feature>
<organism evidence="9">
    <name type="scientific">Silene latifolia</name>
    <name type="common">White campion</name>
    <name type="synonym">Bladder campion</name>
    <dbReference type="NCBI Taxonomy" id="37657"/>
    <lineage>
        <taxon>Eukaryota</taxon>
        <taxon>Viridiplantae</taxon>
        <taxon>Streptophyta</taxon>
        <taxon>Embryophyta</taxon>
        <taxon>Tracheophyta</taxon>
        <taxon>Spermatophyta</taxon>
        <taxon>Magnoliopsida</taxon>
        <taxon>eudicotyledons</taxon>
        <taxon>Gunneridae</taxon>
        <taxon>Pentapetalae</taxon>
        <taxon>Caryophyllales</taxon>
        <taxon>Caryophyllaceae</taxon>
        <taxon>Sileneae</taxon>
        <taxon>Silene</taxon>
        <taxon>Silene subgen. Behenantha</taxon>
        <taxon>Silene sect. Melandrium</taxon>
    </lineage>
</organism>
<comment type="function">
    <text evidence="1 7">May be involved in both secretory and endocytic intracellular trafficking in the endosomal/prevacuolar compartments.</text>
</comment>
<feature type="transmembrane region" description="Helical" evidence="7">
    <location>
        <begin position="64"/>
        <end position="96"/>
    </location>
</feature>
<dbReference type="AlphaFoldDB" id="G5DWP2"/>
<dbReference type="InterPro" id="IPR004895">
    <property type="entry name" value="Prenylated_rab_accept_PRA1"/>
</dbReference>
<sequence length="171" mass="19031">TNRQQPSFSPVTMATPQDDYNTPTFSTTKPWSEFFSTSHLSLPVSFSDFNTRVGVNLSYFKLNYLHLTLTIFFISLFFHPLSLFILFVTAAAWHFVYLTRLPDAAVEIAGFTISENIVVGVLGVVTVVALLFASVWWNLFASLAVSFVVVVLHAAVRDLRSGDENPYGGLL</sequence>
<keyword evidence="5 7" id="KW-1133">Transmembrane helix</keyword>
<keyword evidence="4 7" id="KW-0812">Transmembrane</keyword>
<feature type="transmembrane region" description="Helical" evidence="7">
    <location>
        <begin position="139"/>
        <end position="156"/>
    </location>
</feature>
<feature type="non-terminal residue" evidence="9">
    <location>
        <position position="171"/>
    </location>
</feature>
<evidence type="ECO:0000256" key="2">
    <source>
        <dbReference type="ARBA" id="ARBA00004141"/>
    </source>
</evidence>
<keyword evidence="7" id="KW-0813">Transport</keyword>